<evidence type="ECO:0000313" key="2">
    <source>
        <dbReference type="EMBL" id="QDG70118.1"/>
    </source>
</evidence>
<accession>A0A4Y6RAT2</accession>
<keyword evidence="3" id="KW-1185">Reference proteome</keyword>
<dbReference type="Proteomes" id="UP000316665">
    <property type="component" value="Chromosome"/>
</dbReference>
<protein>
    <recommendedName>
        <fullName evidence="1">BD-FAE-like domain-containing protein</fullName>
    </recommendedName>
</protein>
<evidence type="ECO:0000259" key="1">
    <source>
        <dbReference type="Pfam" id="PF20434"/>
    </source>
</evidence>
<dbReference type="AlphaFoldDB" id="A0A4Y6RAT2"/>
<dbReference type="InterPro" id="IPR049492">
    <property type="entry name" value="BD-FAE-like_dom"/>
</dbReference>
<dbReference type="InterPro" id="IPR029058">
    <property type="entry name" value="AB_hydrolase_fold"/>
</dbReference>
<gene>
    <name evidence="2" type="ORF">FJQ89_06555</name>
</gene>
<dbReference type="SUPFAM" id="SSF53474">
    <property type="entry name" value="alpha/beta-Hydrolases"/>
    <property type="match status" value="1"/>
</dbReference>
<dbReference type="Pfam" id="PF20434">
    <property type="entry name" value="BD-FAE"/>
    <property type="match status" value="1"/>
</dbReference>
<sequence>MPYGRDQMTAIASDLVAHGFAVWNMEYRRLGAPQAGWPATMDDVAAGIDYLADLCVGGVHVDLDRVIMIGHSAGAVPIEFSRGYARAAEAAGDTVEIIELPGTGHMEYLDPDSDAHAILRRWLLASMSEAGSQVSAVEQQLSADGVHAAAEQER</sequence>
<evidence type="ECO:0000313" key="3">
    <source>
        <dbReference type="Proteomes" id="UP000316665"/>
    </source>
</evidence>
<reference evidence="2 3" key="1">
    <citation type="submission" date="2019-06" db="EMBL/GenBank/DDBJ databases">
        <title>Complete genome sequence of Janthinobacterium sp. SNU WT3 isolated from diseased rainbow trout.</title>
        <authorList>
            <person name="Oh W.T."/>
            <person name="Park S.C."/>
        </authorList>
    </citation>
    <scope>NUCLEOTIDE SEQUENCE [LARGE SCALE GENOMIC DNA]</scope>
    <source>
        <strain evidence="2 3">SNU WT3</strain>
    </source>
</reference>
<organism evidence="2 3">
    <name type="scientific">Janthinobacterium tructae</name>
    <dbReference type="NCBI Taxonomy" id="2590869"/>
    <lineage>
        <taxon>Bacteria</taxon>
        <taxon>Pseudomonadati</taxon>
        <taxon>Pseudomonadota</taxon>
        <taxon>Betaproteobacteria</taxon>
        <taxon>Burkholderiales</taxon>
        <taxon>Oxalobacteraceae</taxon>
        <taxon>Janthinobacterium</taxon>
    </lineage>
</organism>
<dbReference type="KEGG" id="jas:FJQ89_06555"/>
<dbReference type="Gene3D" id="3.40.50.1820">
    <property type="entry name" value="alpha/beta hydrolase"/>
    <property type="match status" value="1"/>
</dbReference>
<dbReference type="OrthoDB" id="255603at2"/>
<proteinExistence type="predicted"/>
<feature type="domain" description="BD-FAE-like" evidence="1">
    <location>
        <begin position="7"/>
        <end position="75"/>
    </location>
</feature>
<name>A0A4Y6RAT2_9BURK</name>
<dbReference type="EMBL" id="CP041185">
    <property type="protein sequence ID" value="QDG70118.1"/>
    <property type="molecule type" value="Genomic_DNA"/>
</dbReference>